<dbReference type="PANTHER" id="PTHR42061:SF4">
    <property type="entry name" value="ENDO-CHITOSANASE"/>
    <property type="match status" value="1"/>
</dbReference>
<comment type="subcellular location">
    <subcellularLocation>
        <location evidence="2 10">Secreted</location>
    </subcellularLocation>
</comment>
<dbReference type="AlphaFoldDB" id="A0A0A2IVN2"/>
<accession>A0A0A2IVN2</accession>
<dbReference type="EMBL" id="JQFZ01000110">
    <property type="protein sequence ID" value="KGO58948.1"/>
    <property type="molecule type" value="Genomic_DNA"/>
</dbReference>
<comment type="caution">
    <text evidence="12">The sequence shown here is derived from an EMBL/GenBank/DDBJ whole genome shotgun (WGS) entry which is preliminary data.</text>
</comment>
<proteinExistence type="inferred from homology"/>
<protein>
    <recommendedName>
        <fullName evidence="10">Endo-chitosanase</fullName>
        <ecNumber evidence="10">3.2.1.132</ecNumber>
    </recommendedName>
</protein>
<comment type="catalytic activity">
    <reaction evidence="1 10">
        <text>Endohydrolysis of beta-(1-&gt;4)-linkages between D-glucosamine residues in a partly acetylated chitosan.</text>
        <dbReference type="EC" id="3.2.1.132"/>
    </reaction>
</comment>
<reference evidence="12 13" key="1">
    <citation type="journal article" date="2015" name="Mol. Plant Microbe Interact.">
        <title>Genome, transcriptome, and functional analyses of Penicillium expansum provide new insights into secondary metabolism and pathogenicity.</title>
        <authorList>
            <person name="Ballester A.R."/>
            <person name="Marcet-Houben M."/>
            <person name="Levin E."/>
            <person name="Sela N."/>
            <person name="Selma-Lazaro C."/>
            <person name="Carmona L."/>
            <person name="Wisniewski M."/>
            <person name="Droby S."/>
            <person name="Gonzalez-Candelas L."/>
            <person name="Gabaldon T."/>
        </authorList>
    </citation>
    <scope>NUCLEOTIDE SEQUENCE [LARGE SCALE GENOMIC DNA]</scope>
    <source>
        <strain evidence="12 13">MD-8</strain>
    </source>
</reference>
<evidence type="ECO:0000256" key="10">
    <source>
        <dbReference type="RuleBase" id="RU361208"/>
    </source>
</evidence>
<feature type="compositionally biased region" description="Low complexity" evidence="11">
    <location>
        <begin position="263"/>
        <end position="272"/>
    </location>
</feature>
<comment type="similarity">
    <text evidence="3 10">Belongs to the glycosyl hydrolase 75 family.</text>
</comment>
<evidence type="ECO:0000313" key="13">
    <source>
        <dbReference type="Proteomes" id="UP000030143"/>
    </source>
</evidence>
<evidence type="ECO:0000256" key="9">
    <source>
        <dbReference type="ARBA" id="ARBA00023326"/>
    </source>
</evidence>
<keyword evidence="6 10" id="KW-0378">Hydrolase</keyword>
<evidence type="ECO:0000256" key="4">
    <source>
        <dbReference type="ARBA" id="ARBA00022525"/>
    </source>
</evidence>
<keyword evidence="7" id="KW-0119">Carbohydrate metabolism</keyword>
<comment type="function">
    <text evidence="10">Chitosanase catalyzing the endo-type cleavage of chitosan, the deacylated form of chitin. Chitosanase may be crucial in the degradation of the deacetylated portion of chitin in the fungal cell wall.</text>
</comment>
<evidence type="ECO:0000256" key="11">
    <source>
        <dbReference type="SAM" id="MobiDB-lite"/>
    </source>
</evidence>
<dbReference type="STRING" id="27334.A0A0A2IVN2"/>
<evidence type="ECO:0000313" key="12">
    <source>
        <dbReference type="EMBL" id="KGO58948.1"/>
    </source>
</evidence>
<dbReference type="GeneID" id="27681993"/>
<organism evidence="12 13">
    <name type="scientific">Penicillium expansum</name>
    <name type="common">Blue mold rot fungus</name>
    <dbReference type="NCBI Taxonomy" id="27334"/>
    <lineage>
        <taxon>Eukaryota</taxon>
        <taxon>Fungi</taxon>
        <taxon>Dikarya</taxon>
        <taxon>Ascomycota</taxon>
        <taxon>Pezizomycotina</taxon>
        <taxon>Eurotiomycetes</taxon>
        <taxon>Eurotiomycetidae</taxon>
        <taxon>Eurotiales</taxon>
        <taxon>Aspergillaceae</taxon>
        <taxon>Penicillium</taxon>
    </lineage>
</organism>
<dbReference type="GO" id="GO:0005576">
    <property type="term" value="C:extracellular region"/>
    <property type="evidence" value="ECO:0007669"/>
    <property type="project" value="UniProtKB-SubCell"/>
</dbReference>
<dbReference type="VEuPathDB" id="FungiDB:PEXP_083480"/>
<evidence type="ECO:0000256" key="6">
    <source>
        <dbReference type="ARBA" id="ARBA00022801"/>
    </source>
</evidence>
<keyword evidence="8 10" id="KW-0326">Glycosidase</keyword>
<name>A0A0A2IVN2_PENEN</name>
<dbReference type="PANTHER" id="PTHR42061">
    <property type="entry name" value="ENDO-CHITOSANASE"/>
    <property type="match status" value="1"/>
</dbReference>
<keyword evidence="5 10" id="KW-0732">Signal</keyword>
<dbReference type="RefSeq" id="XP_016600289.1">
    <property type="nucleotide sequence ID" value="XM_016746573.1"/>
</dbReference>
<dbReference type="InterPro" id="IPR009939">
    <property type="entry name" value="Chitosanase_fungal"/>
</dbReference>
<keyword evidence="13" id="KW-1185">Reference proteome</keyword>
<evidence type="ECO:0000256" key="1">
    <source>
        <dbReference type="ARBA" id="ARBA00000405"/>
    </source>
</evidence>
<gene>
    <name evidence="12" type="ORF">PEX2_093030</name>
</gene>
<dbReference type="Pfam" id="PF07335">
    <property type="entry name" value="Glyco_hydro_75"/>
    <property type="match status" value="1"/>
</dbReference>
<dbReference type="GO" id="GO:0000272">
    <property type="term" value="P:polysaccharide catabolic process"/>
    <property type="evidence" value="ECO:0007669"/>
    <property type="project" value="UniProtKB-KW"/>
</dbReference>
<keyword evidence="9 10" id="KW-0624">Polysaccharide degradation</keyword>
<feature type="signal peptide" evidence="10">
    <location>
        <begin position="1"/>
        <end position="22"/>
    </location>
</feature>
<evidence type="ECO:0000256" key="8">
    <source>
        <dbReference type="ARBA" id="ARBA00023295"/>
    </source>
</evidence>
<sequence length="309" mass="31873">MMTYSRSIPFALLALFGTTTLAQTVDGSKYNKPDGGPPGSYFAASSTIPVAALQSAAAKASVAVPSGTYPINGDKGAKRITIHSDWADFDEGAAYVFVADMDVDCDGLDYKCKGNPDGQDETNFGALSAYEVPFYVVPDKFARNFGKQLPGNNVGAIICDGKMFYGIFGDTDADSPEVIGEASWLMARTCFPDADLNGNSGHGTPDVTYIVFAGANAVLPSSALNKNYVTNFTTLRALGDKLVTALAKNLKLSGGSGSGSGSGSTTTTAASSDPTGTCEWEGHCEGASCSNGNDCSGQLVCKSGKCAPV</sequence>
<evidence type="ECO:0000256" key="3">
    <source>
        <dbReference type="ARBA" id="ARBA00007799"/>
    </source>
</evidence>
<evidence type="ECO:0000256" key="5">
    <source>
        <dbReference type="ARBA" id="ARBA00022729"/>
    </source>
</evidence>
<dbReference type="OrthoDB" id="4756206at2759"/>
<keyword evidence="4" id="KW-0964">Secreted</keyword>
<dbReference type="GO" id="GO:0016977">
    <property type="term" value="F:chitosanase activity"/>
    <property type="evidence" value="ECO:0007669"/>
    <property type="project" value="UniProtKB-EC"/>
</dbReference>
<dbReference type="EC" id="3.2.1.132" evidence="10"/>
<feature type="region of interest" description="Disordered" evidence="11">
    <location>
        <begin position="253"/>
        <end position="272"/>
    </location>
</feature>
<evidence type="ECO:0000256" key="7">
    <source>
        <dbReference type="ARBA" id="ARBA00023277"/>
    </source>
</evidence>
<dbReference type="Proteomes" id="UP000030143">
    <property type="component" value="Unassembled WGS sequence"/>
</dbReference>
<evidence type="ECO:0000256" key="2">
    <source>
        <dbReference type="ARBA" id="ARBA00004613"/>
    </source>
</evidence>
<dbReference type="HOGENOM" id="CLU_041930_0_0_1"/>
<dbReference type="PhylomeDB" id="A0A0A2IVN2"/>
<feature type="chain" id="PRO_5008442189" description="Endo-chitosanase" evidence="10">
    <location>
        <begin position="23"/>
        <end position="309"/>
    </location>
</feature>